<accession>A0ACB8CFR6</accession>
<comment type="caution">
    <text evidence="1">The sequence shown here is derived from an EMBL/GenBank/DDBJ whole genome shotgun (WGS) entry which is preliminary data.</text>
</comment>
<protein>
    <submittedName>
        <fullName evidence="1">Uncharacterized protein</fullName>
    </submittedName>
</protein>
<dbReference type="EMBL" id="CM023476">
    <property type="protein sequence ID" value="KAH7941521.1"/>
    <property type="molecule type" value="Genomic_DNA"/>
</dbReference>
<proteinExistence type="predicted"/>
<evidence type="ECO:0000313" key="2">
    <source>
        <dbReference type="Proteomes" id="UP000821865"/>
    </source>
</evidence>
<reference evidence="1" key="1">
    <citation type="submission" date="2020-05" db="EMBL/GenBank/DDBJ databases">
        <title>Large-scale comparative analyses of tick genomes elucidate their genetic diversity and vector capacities.</title>
        <authorList>
            <person name="Jia N."/>
            <person name="Wang J."/>
            <person name="Shi W."/>
            <person name="Du L."/>
            <person name="Sun Y."/>
            <person name="Zhan W."/>
            <person name="Jiang J."/>
            <person name="Wang Q."/>
            <person name="Zhang B."/>
            <person name="Ji P."/>
            <person name="Sakyi L.B."/>
            <person name="Cui X."/>
            <person name="Yuan T."/>
            <person name="Jiang B."/>
            <person name="Yang W."/>
            <person name="Lam T.T.-Y."/>
            <person name="Chang Q."/>
            <person name="Ding S."/>
            <person name="Wang X."/>
            <person name="Zhu J."/>
            <person name="Ruan X."/>
            <person name="Zhao L."/>
            <person name="Wei J."/>
            <person name="Que T."/>
            <person name="Du C."/>
            <person name="Cheng J."/>
            <person name="Dai P."/>
            <person name="Han X."/>
            <person name="Huang E."/>
            <person name="Gao Y."/>
            <person name="Liu J."/>
            <person name="Shao H."/>
            <person name="Ye R."/>
            <person name="Li L."/>
            <person name="Wei W."/>
            <person name="Wang X."/>
            <person name="Wang C."/>
            <person name="Yang T."/>
            <person name="Huo Q."/>
            <person name="Li W."/>
            <person name="Guo W."/>
            <person name="Chen H."/>
            <person name="Zhou L."/>
            <person name="Ni X."/>
            <person name="Tian J."/>
            <person name="Zhou Y."/>
            <person name="Sheng Y."/>
            <person name="Liu T."/>
            <person name="Pan Y."/>
            <person name="Xia L."/>
            <person name="Li J."/>
            <person name="Zhao F."/>
            <person name="Cao W."/>
        </authorList>
    </citation>
    <scope>NUCLEOTIDE SEQUENCE</scope>
    <source>
        <strain evidence="1">Dsil-2018</strain>
    </source>
</reference>
<dbReference type="Proteomes" id="UP000821865">
    <property type="component" value="Chromosome 7"/>
</dbReference>
<evidence type="ECO:0000313" key="1">
    <source>
        <dbReference type="EMBL" id="KAH7941521.1"/>
    </source>
</evidence>
<organism evidence="1 2">
    <name type="scientific">Dermacentor silvarum</name>
    <name type="common">Tick</name>
    <dbReference type="NCBI Taxonomy" id="543639"/>
    <lineage>
        <taxon>Eukaryota</taxon>
        <taxon>Metazoa</taxon>
        <taxon>Ecdysozoa</taxon>
        <taxon>Arthropoda</taxon>
        <taxon>Chelicerata</taxon>
        <taxon>Arachnida</taxon>
        <taxon>Acari</taxon>
        <taxon>Parasitiformes</taxon>
        <taxon>Ixodida</taxon>
        <taxon>Ixodoidea</taxon>
        <taxon>Ixodidae</taxon>
        <taxon>Rhipicephalinae</taxon>
        <taxon>Dermacentor</taxon>
    </lineage>
</organism>
<keyword evidence="2" id="KW-1185">Reference proteome</keyword>
<sequence length="469" mass="54010">MPSKILSPWRNHEVRSSRVVRRLVSAGSYSSCGVSRWHSTRCPLIVEYCNSCRARLPEAKDLEIQHAFSIENFLDSGEFTDFEFRVKLEDHPDIPERRFRVHKLFLAMRNEVFHAMFFGDLAEKCEVIITDVHPNGFDLLLRCRRSDRFSTPTASSRSVCGSPNVFEDVATIQIVSEVHRRGLVDVALYCVIYSCASKVNIEAFLDNQELTDFEFVVKYEEGPDVMERRFRVHKTFVAMRSEMFRAMFFRICPLTDQMIITDVHPDGFETLLRFLYSARVKAKCFEDALRARVAAKKYCVQQLDEACSALIRMNLKAVRLCSFIDLCMRIHYPYLDEAAETLLKSSNAPAVLVSKGFNTALEETVRYIVEEIREVHEEEVAHAVFGWAQEQCERSAQTDRPLELNTLMRSFFPKLRFLTMTAQAFLKGPGSWDLLDDAEVIAVLRNIVRCGWCPLPAGFCDVTHNRFTL</sequence>
<name>A0ACB8CFR6_DERSI</name>
<gene>
    <name evidence="1" type="ORF">HPB49_014611</name>
</gene>